<comment type="caution">
    <text evidence="2">The sequence shown here is derived from an EMBL/GenBank/DDBJ whole genome shotgun (WGS) entry which is preliminary data.</text>
</comment>
<evidence type="ECO:0000313" key="2">
    <source>
        <dbReference type="EMBL" id="PQJ79497.1"/>
    </source>
</evidence>
<organism evidence="2 3">
    <name type="scientific">Polaribacter porphyrae</name>
    <dbReference type="NCBI Taxonomy" id="1137780"/>
    <lineage>
        <taxon>Bacteria</taxon>
        <taxon>Pseudomonadati</taxon>
        <taxon>Bacteroidota</taxon>
        <taxon>Flavobacteriia</taxon>
        <taxon>Flavobacteriales</taxon>
        <taxon>Flavobacteriaceae</taxon>
    </lineage>
</organism>
<feature type="transmembrane region" description="Helical" evidence="1">
    <location>
        <begin position="66"/>
        <end position="85"/>
    </location>
</feature>
<name>A0A2S7WPG6_9FLAO</name>
<gene>
    <name evidence="2" type="ORF">BTO18_10075</name>
</gene>
<dbReference type="EMBL" id="MSCN01000001">
    <property type="protein sequence ID" value="PQJ79497.1"/>
    <property type="molecule type" value="Genomic_DNA"/>
</dbReference>
<evidence type="ECO:0000313" key="3">
    <source>
        <dbReference type="Proteomes" id="UP000238882"/>
    </source>
</evidence>
<dbReference type="RefSeq" id="WP_105016092.1">
    <property type="nucleotide sequence ID" value="NZ_MSCN01000001.1"/>
</dbReference>
<accession>A0A2S7WPG6</accession>
<protein>
    <submittedName>
        <fullName evidence="2">Uncharacterized protein</fullName>
    </submittedName>
</protein>
<evidence type="ECO:0000256" key="1">
    <source>
        <dbReference type="SAM" id="Phobius"/>
    </source>
</evidence>
<dbReference type="Proteomes" id="UP000238882">
    <property type="component" value="Unassembled WGS sequence"/>
</dbReference>
<proteinExistence type="predicted"/>
<keyword evidence="1" id="KW-0812">Transmembrane</keyword>
<keyword evidence="1" id="KW-0472">Membrane</keyword>
<dbReference type="OrthoDB" id="1202553at2"/>
<sequence>MKIRKRYILLILLALLPLLKLIHPNDYCFGYEDLIIIGGFAILFFIPFLVIVFYNLYKISLKKELFNFRPIIIAVVYTVCLLFLLKNHDKNIFKEELYFFKVDGRSNPSYTIRLFNDKSFEFKISEFKKACYYKGEYYLKKDSLFLNKNGTINNINKLDTIYFFNKETLKLIPRTKNFLKFIKK</sequence>
<keyword evidence="1" id="KW-1133">Transmembrane helix</keyword>
<dbReference type="AlphaFoldDB" id="A0A2S7WPG6"/>
<reference evidence="2 3" key="1">
    <citation type="submission" date="2016-12" db="EMBL/GenBank/DDBJ databases">
        <title>Trade-off between light-utilization and light-protection in marine flavobacteria.</title>
        <authorList>
            <person name="Kumagai Y."/>
            <person name="Yoshizawa S."/>
            <person name="Kogure K."/>
            <person name="Iwasaki W."/>
        </authorList>
    </citation>
    <scope>NUCLEOTIDE SEQUENCE [LARGE SCALE GENOMIC DNA]</scope>
    <source>
        <strain evidence="2 3">NBRC 108759</strain>
    </source>
</reference>
<keyword evidence="3" id="KW-1185">Reference proteome</keyword>
<feature type="transmembrane region" description="Helical" evidence="1">
    <location>
        <begin position="34"/>
        <end position="54"/>
    </location>
</feature>